<evidence type="ECO:0000256" key="5">
    <source>
        <dbReference type="ARBA" id="ARBA00022777"/>
    </source>
</evidence>
<dbReference type="Pfam" id="PF02518">
    <property type="entry name" value="HATPase_c"/>
    <property type="match status" value="1"/>
</dbReference>
<dbReference type="Gene3D" id="3.30.450.40">
    <property type="match status" value="1"/>
</dbReference>
<dbReference type="EMBL" id="FNMU01000002">
    <property type="protein sequence ID" value="SDW35237.1"/>
    <property type="molecule type" value="Genomic_DNA"/>
</dbReference>
<reference evidence="11 13" key="2">
    <citation type="submission" date="2016-10" db="EMBL/GenBank/DDBJ databases">
        <authorList>
            <person name="de Groot N.N."/>
        </authorList>
    </citation>
    <scope>NUCLEOTIDE SEQUENCE [LARGE SCALE GENOMIC DNA]</scope>
    <source>
        <strain evidence="11 13">Z-7982</strain>
    </source>
</reference>
<gene>
    <name evidence="9" type="ORF">BHR79_09380</name>
    <name evidence="10" type="ORF">EFE40_05885</name>
    <name evidence="11" type="ORF">SAMN04515625_0790</name>
</gene>
<dbReference type="GO" id="GO:0000155">
    <property type="term" value="F:phosphorelay sensor kinase activity"/>
    <property type="evidence" value="ECO:0007669"/>
    <property type="project" value="InterPro"/>
</dbReference>
<evidence type="ECO:0000259" key="8">
    <source>
        <dbReference type="PROSITE" id="PS50113"/>
    </source>
</evidence>
<accession>A0A1L3Q471</accession>
<dbReference type="SMART" id="SM00091">
    <property type="entry name" value="PAS"/>
    <property type="match status" value="5"/>
</dbReference>
<dbReference type="EMBL" id="CP017921">
    <property type="protein sequence ID" value="APH39670.1"/>
    <property type="molecule type" value="Genomic_DNA"/>
</dbReference>
<dbReference type="PROSITE" id="PS50109">
    <property type="entry name" value="HIS_KIN"/>
    <property type="match status" value="1"/>
</dbReference>
<dbReference type="SUPFAM" id="SSF55874">
    <property type="entry name" value="ATPase domain of HSP90 chaperone/DNA topoisomerase II/histidine kinase"/>
    <property type="match status" value="1"/>
</dbReference>
<feature type="domain" description="PAC" evidence="8">
    <location>
        <begin position="747"/>
        <end position="802"/>
    </location>
</feature>
<dbReference type="Pfam" id="PF08448">
    <property type="entry name" value="PAS_4"/>
    <property type="match status" value="3"/>
</dbReference>
<dbReference type="Pfam" id="PF13426">
    <property type="entry name" value="PAS_9"/>
    <property type="match status" value="1"/>
</dbReference>
<dbReference type="PANTHER" id="PTHR43304:SF1">
    <property type="entry name" value="PAC DOMAIN-CONTAINING PROTEIN"/>
    <property type="match status" value="1"/>
</dbReference>
<dbReference type="Pfam" id="PF00512">
    <property type="entry name" value="HisKA"/>
    <property type="match status" value="1"/>
</dbReference>
<evidence type="ECO:0000313" key="14">
    <source>
        <dbReference type="Proteomes" id="UP000267921"/>
    </source>
</evidence>
<dbReference type="PANTHER" id="PTHR43304">
    <property type="entry name" value="PHYTOCHROME-LIKE PROTEIN CPH1"/>
    <property type="match status" value="1"/>
</dbReference>
<evidence type="ECO:0000256" key="2">
    <source>
        <dbReference type="ARBA" id="ARBA00012438"/>
    </source>
</evidence>
<feature type="domain" description="PAC" evidence="8">
    <location>
        <begin position="505"/>
        <end position="557"/>
    </location>
</feature>
<dbReference type="CDD" id="cd00130">
    <property type="entry name" value="PAS"/>
    <property type="match status" value="5"/>
</dbReference>
<keyword evidence="3" id="KW-0597">Phosphoprotein</keyword>
<dbReference type="PROSITE" id="PS50112">
    <property type="entry name" value="PAS"/>
    <property type="match status" value="3"/>
</dbReference>
<dbReference type="InterPro" id="IPR003594">
    <property type="entry name" value="HATPase_dom"/>
</dbReference>
<evidence type="ECO:0000313" key="10">
    <source>
        <dbReference type="EMBL" id="RNI08995.1"/>
    </source>
</evidence>
<evidence type="ECO:0000313" key="13">
    <source>
        <dbReference type="Proteomes" id="UP000198669"/>
    </source>
</evidence>
<dbReference type="Proteomes" id="UP000186879">
    <property type="component" value="Chromosome"/>
</dbReference>
<dbReference type="SUPFAM" id="SSF55785">
    <property type="entry name" value="PYP-like sensor domain (PAS domain)"/>
    <property type="match status" value="5"/>
</dbReference>
<evidence type="ECO:0000256" key="3">
    <source>
        <dbReference type="ARBA" id="ARBA00022553"/>
    </source>
</evidence>
<dbReference type="InterPro" id="IPR003661">
    <property type="entry name" value="HisK_dim/P_dom"/>
</dbReference>
<dbReference type="SMART" id="SM00387">
    <property type="entry name" value="HATPase_c"/>
    <property type="match status" value="1"/>
</dbReference>
<dbReference type="GeneID" id="30583981"/>
<organism evidence="9 12">
    <name type="scientific">Methanohalophilus halophilus</name>
    <dbReference type="NCBI Taxonomy" id="2177"/>
    <lineage>
        <taxon>Archaea</taxon>
        <taxon>Methanobacteriati</taxon>
        <taxon>Methanobacteriota</taxon>
        <taxon>Stenosarchaea group</taxon>
        <taxon>Methanomicrobia</taxon>
        <taxon>Methanosarcinales</taxon>
        <taxon>Methanosarcinaceae</taxon>
        <taxon>Methanohalophilus</taxon>
    </lineage>
</organism>
<dbReference type="Gene3D" id="3.30.450.20">
    <property type="entry name" value="PAS domain"/>
    <property type="match status" value="5"/>
</dbReference>
<dbReference type="Pfam" id="PF00989">
    <property type="entry name" value="PAS"/>
    <property type="match status" value="1"/>
</dbReference>
<dbReference type="InterPro" id="IPR005467">
    <property type="entry name" value="His_kinase_dom"/>
</dbReference>
<dbReference type="InterPro" id="IPR035965">
    <property type="entry name" value="PAS-like_dom_sf"/>
</dbReference>
<comment type="catalytic activity">
    <reaction evidence="1">
        <text>ATP + protein L-histidine = ADP + protein N-phospho-L-histidine.</text>
        <dbReference type="EC" id="2.7.13.3"/>
    </reaction>
</comment>
<dbReference type="InterPro" id="IPR004358">
    <property type="entry name" value="Sig_transdc_His_kin-like_C"/>
</dbReference>
<dbReference type="PROSITE" id="PS50113">
    <property type="entry name" value="PAC"/>
    <property type="match status" value="5"/>
</dbReference>
<evidence type="ECO:0000313" key="12">
    <source>
        <dbReference type="Proteomes" id="UP000186879"/>
    </source>
</evidence>
<dbReference type="SUPFAM" id="SSF55781">
    <property type="entry name" value="GAF domain-like"/>
    <property type="match status" value="1"/>
</dbReference>
<dbReference type="PRINTS" id="PR00344">
    <property type="entry name" value="BCTRLSENSOR"/>
</dbReference>
<dbReference type="InterPro" id="IPR029016">
    <property type="entry name" value="GAF-like_dom_sf"/>
</dbReference>
<evidence type="ECO:0000259" key="6">
    <source>
        <dbReference type="PROSITE" id="PS50109"/>
    </source>
</evidence>
<dbReference type="RefSeq" id="WP_072562087.1">
    <property type="nucleotide sequence ID" value="NZ_CP017921.1"/>
</dbReference>
<keyword evidence="5" id="KW-0418">Kinase</keyword>
<dbReference type="InterPro" id="IPR013767">
    <property type="entry name" value="PAS_fold"/>
</dbReference>
<keyword evidence="12" id="KW-1185">Reference proteome</keyword>
<sequence>MEKEKLLVLQRDIAIELGSSNSLQAAFHSLSKHILSLKDIDVTAIYLKSKNGGSDLIAYGGDIPEDILKNIQHYPADSLQAKIVEEGKIRYMSPEEIAGTLQDKEYIKEMETVAVIPIKKDDGEVIASFIILSFNPEGIAEDTKIILESIAGQIGNLILRIKSENELEQTKTCLDDRAKFLKKLMDTIPGPIFYKDVNGVYKGFNETFCKDILGIPCEKAVNHTLFELPEYIPHELATIYHEHDMALINNPGKQIYESKVRCADGKDKEFRFYKATYNDRDGNVAGIIGSMLDISDLKAKEKELREEKERTGECLDAAEVIFVVLDPEGRVTFSNQKTSELLGFPKNEIIGKNWIDNFIPPEYKEPVRQVLSGIESGKIEIVQGYENPVITSDNEERIIEWHNSVLRDYNGKVESIIASGLDVTERKLARKEIQKFKNIADRANYGNLIVELNGNIIYINDYFANIHGYTPEELIGKNISLFHSGKQLEDAHKFRDKLIEDSDYKHREIWHTHKDGSEFPMLMGAVVHENEKDNDRYIAATGIDISELKNTENALKKSETKFRNYIDNAPDGVFVADENGDYIEVNKAACETTGYSKEELISMNLIDLIPPEDHEKVIEAFGSLVKKGFVDAEFHFVKRDGNRRWWRVTATKLSDTRYLGFTKDITESKLMEEELIESKLFLNSIIESIKDGVSILDADLNIVRVNDAMNKWFAENIPLEGKKCYEAYHDRDSPCTTCPIIRCMETGETERNIVPGLPGSEAQWLELLGYPLQDSTTGEITGTVGFAKDITDHKRAEAELAEARLHAREVSKTNSELKANLSHELRTPLGTIIGFTQMLRSDIYGKLNPKQQKHIQGIQKSAEHLMSLIDDILEISDVEAGKMELNIESVSIRGLLNEILKLLKPFGEDRNVEITTDIPEYIPEINVDKVKIKQVIYNLIVNAIHLSPEGKSVHVSIECSSYDLKFEVNDSGIGISPSHLKELFRPFKEIYSESGMKPHDSILGLSLAKEYIELHGGEIEVESEPGAGNSFIFTIPIQPI</sequence>
<dbReference type="SMART" id="SM00388">
    <property type="entry name" value="HisKA"/>
    <property type="match status" value="1"/>
</dbReference>
<dbReference type="SUPFAM" id="SSF47384">
    <property type="entry name" value="Homodimeric domain of signal transducing histidine kinase"/>
    <property type="match status" value="1"/>
</dbReference>
<feature type="domain" description="PAC" evidence="8">
    <location>
        <begin position="254"/>
        <end position="306"/>
    </location>
</feature>
<dbReference type="AlphaFoldDB" id="A0A1L3Q471"/>
<dbReference type="Gene3D" id="1.10.287.130">
    <property type="match status" value="1"/>
</dbReference>
<keyword evidence="4" id="KW-0808">Transferase</keyword>
<dbReference type="NCBIfam" id="TIGR00229">
    <property type="entry name" value="sensory_box"/>
    <property type="match status" value="5"/>
</dbReference>
<dbReference type="SMART" id="SM00086">
    <property type="entry name" value="PAC"/>
    <property type="match status" value="5"/>
</dbReference>
<dbReference type="Proteomes" id="UP000198669">
    <property type="component" value="Unassembled WGS sequence"/>
</dbReference>
<dbReference type="OrthoDB" id="121626at2157"/>
<dbReference type="KEGG" id="mhaz:BHR79_09380"/>
<dbReference type="EMBL" id="RJJG01000004">
    <property type="protein sequence ID" value="RNI08995.1"/>
    <property type="molecule type" value="Genomic_DNA"/>
</dbReference>
<evidence type="ECO:0000259" key="7">
    <source>
        <dbReference type="PROSITE" id="PS50112"/>
    </source>
</evidence>
<dbReference type="Proteomes" id="UP000267921">
    <property type="component" value="Unassembled WGS sequence"/>
</dbReference>
<dbReference type="CDD" id="cd00082">
    <property type="entry name" value="HisKA"/>
    <property type="match status" value="1"/>
</dbReference>
<feature type="domain" description="PAS" evidence="7">
    <location>
        <begin position="432"/>
        <end position="483"/>
    </location>
</feature>
<evidence type="ECO:0000256" key="1">
    <source>
        <dbReference type="ARBA" id="ARBA00000085"/>
    </source>
</evidence>
<reference evidence="10 14" key="3">
    <citation type="submission" date="2018-10" db="EMBL/GenBank/DDBJ databases">
        <title>Cultivation of a novel Methanohalophilus strain from Kebrit Deep of the Red Sea and a genomic comparison of members of the genus Methanohalophilus.</title>
        <authorList>
            <person name="Guan Y."/>
            <person name="Ngugi D.K."/>
            <person name="Stingl U."/>
        </authorList>
    </citation>
    <scope>NUCLEOTIDE SEQUENCE [LARGE SCALE GENOMIC DNA]</scope>
    <source>
        <strain evidence="10 14">DSM 3094</strain>
    </source>
</reference>
<dbReference type="InterPro" id="IPR001610">
    <property type="entry name" value="PAC"/>
</dbReference>
<dbReference type="InterPro" id="IPR036890">
    <property type="entry name" value="HATPase_C_sf"/>
</dbReference>
<feature type="domain" description="PAC" evidence="8">
    <location>
        <begin position="383"/>
        <end position="435"/>
    </location>
</feature>
<protein>
    <recommendedName>
        <fullName evidence="2">histidine kinase</fullName>
        <ecNumber evidence="2">2.7.13.3</ecNumber>
    </recommendedName>
</protein>
<dbReference type="EC" id="2.7.13.3" evidence="2"/>
<dbReference type="GO" id="GO:0006355">
    <property type="term" value="P:regulation of DNA-templated transcription"/>
    <property type="evidence" value="ECO:0007669"/>
    <property type="project" value="InterPro"/>
</dbReference>
<evidence type="ECO:0000313" key="11">
    <source>
        <dbReference type="EMBL" id="SDW35237.1"/>
    </source>
</evidence>
<feature type="domain" description="PAS" evidence="7">
    <location>
        <begin position="558"/>
        <end position="628"/>
    </location>
</feature>
<evidence type="ECO:0000256" key="4">
    <source>
        <dbReference type="ARBA" id="ARBA00022679"/>
    </source>
</evidence>
<dbReference type="STRING" id="2177.BHR79_09380"/>
<name>A0A1L3Q471_9EURY</name>
<dbReference type="InterPro" id="IPR000014">
    <property type="entry name" value="PAS"/>
</dbReference>
<reference evidence="9 12" key="1">
    <citation type="submission" date="2016-10" db="EMBL/GenBank/DDBJ databases">
        <title>Methanohalophilus halophilus.</title>
        <authorList>
            <person name="L'haridon S."/>
        </authorList>
    </citation>
    <scope>NUCLEOTIDE SEQUENCE [LARGE SCALE GENOMIC DNA]</scope>
    <source>
        <strain evidence="9 12">Z-7982</strain>
    </source>
</reference>
<evidence type="ECO:0000313" key="9">
    <source>
        <dbReference type="EMBL" id="APH39670.1"/>
    </source>
</evidence>
<dbReference type="InterPro" id="IPR052162">
    <property type="entry name" value="Sensor_kinase/Photoreceptor"/>
</dbReference>
<dbReference type="Gene3D" id="3.30.565.10">
    <property type="entry name" value="Histidine kinase-like ATPase, C-terminal domain"/>
    <property type="match status" value="1"/>
</dbReference>
<feature type="domain" description="PAC" evidence="8">
    <location>
        <begin position="630"/>
        <end position="677"/>
    </location>
</feature>
<dbReference type="InterPro" id="IPR000700">
    <property type="entry name" value="PAS-assoc_C"/>
</dbReference>
<feature type="domain" description="PAS" evidence="7">
    <location>
        <begin position="307"/>
        <end position="378"/>
    </location>
</feature>
<feature type="domain" description="Histidine kinase" evidence="6">
    <location>
        <begin position="820"/>
        <end position="1039"/>
    </location>
</feature>
<dbReference type="InterPro" id="IPR036097">
    <property type="entry name" value="HisK_dim/P_sf"/>
</dbReference>
<dbReference type="InterPro" id="IPR013656">
    <property type="entry name" value="PAS_4"/>
</dbReference>
<proteinExistence type="predicted"/>